<dbReference type="GO" id="GO:0016413">
    <property type="term" value="F:O-acetyltransferase activity"/>
    <property type="evidence" value="ECO:0007669"/>
    <property type="project" value="TreeGrafter"/>
</dbReference>
<organism evidence="9 10">
    <name type="scientific">Eisenbergiella tayi</name>
    <dbReference type="NCBI Taxonomy" id="1432052"/>
    <lineage>
        <taxon>Bacteria</taxon>
        <taxon>Bacillati</taxon>
        <taxon>Bacillota</taxon>
        <taxon>Clostridia</taxon>
        <taxon>Lachnospirales</taxon>
        <taxon>Lachnospiraceae</taxon>
        <taxon>Eisenbergiella</taxon>
    </lineage>
</organism>
<evidence type="ECO:0000256" key="7">
    <source>
        <dbReference type="SAM" id="Phobius"/>
    </source>
</evidence>
<feature type="transmembrane region" description="Helical" evidence="7">
    <location>
        <begin position="261"/>
        <end position="280"/>
    </location>
</feature>
<dbReference type="PATRIC" id="fig|1432052.4.peg.434"/>
<protein>
    <submittedName>
        <fullName evidence="9">Inner membrane protein YiaH</fullName>
    </submittedName>
</protein>
<dbReference type="GO" id="GO:0009246">
    <property type="term" value="P:enterobacterial common antigen biosynthetic process"/>
    <property type="evidence" value="ECO:0007669"/>
    <property type="project" value="TreeGrafter"/>
</dbReference>
<sequence length="357" mass="40126">MQKRIQYLDIIKVISIFLVVFCHFVLLAETIPANIFMVACWSGVPMFFMVNGALLFTRPLNLPKHIRKTLLIYIVLVLWKLIYLFSIGALCQVPVADFGKNQILLYLFAFGSLEGIGTGHLWFIEALLAVYILFPLFRIAYDHTHGRKIILFFAAYGILMTNGLTGLQMLLDALCAHGLLGVYSLEGLEILNPFGTYANMLGFFLFGAWLHTAPTLCGSLTRQRLLGLLSSLLGLSGMWAVKTYTSQNPAWDGILLVQGYRHLPVVFLAAGIFLICKDLTIPRPIPQKAITAVAKRTLGIYYLHWIFGWMLVPRLALLFPTFSIWTNLLKTLLLITPALLLTLLLEKIPILRHMVTG</sequence>
<evidence type="ECO:0000256" key="5">
    <source>
        <dbReference type="ARBA" id="ARBA00022989"/>
    </source>
</evidence>
<evidence type="ECO:0000256" key="1">
    <source>
        <dbReference type="ARBA" id="ARBA00004651"/>
    </source>
</evidence>
<gene>
    <name evidence="9" type="primary">yiaH</name>
    <name evidence="9" type="ORF">BEI61_00386</name>
</gene>
<dbReference type="InterPro" id="IPR002656">
    <property type="entry name" value="Acyl_transf_3_dom"/>
</dbReference>
<dbReference type="AlphaFoldDB" id="A0A1E3AJ93"/>
<proteinExistence type="inferred from homology"/>
<keyword evidence="4 7" id="KW-0812">Transmembrane</keyword>
<feature type="transmembrane region" description="Helical" evidence="7">
    <location>
        <begin position="225"/>
        <end position="241"/>
    </location>
</feature>
<reference evidence="9 10" key="1">
    <citation type="submission" date="2016-07" db="EMBL/GenBank/DDBJ databases">
        <title>Characterization of isolates of Eisenbergiella tayi derived from blood cultures, using whole genome sequencing.</title>
        <authorList>
            <person name="Burdz T."/>
            <person name="Wiebe D."/>
            <person name="Huynh C."/>
            <person name="Bernard K."/>
        </authorList>
    </citation>
    <scope>NUCLEOTIDE SEQUENCE [LARGE SCALE GENOMIC DNA]</scope>
    <source>
        <strain evidence="9 10">NML 110608</strain>
    </source>
</reference>
<dbReference type="PANTHER" id="PTHR40074">
    <property type="entry name" value="O-ACETYLTRANSFERASE WECH"/>
    <property type="match status" value="1"/>
</dbReference>
<comment type="subcellular location">
    <subcellularLocation>
        <location evidence="1">Cell membrane</location>
        <topology evidence="1">Multi-pass membrane protein</topology>
    </subcellularLocation>
</comment>
<keyword evidence="3" id="KW-1003">Cell membrane</keyword>
<dbReference type="Pfam" id="PF01757">
    <property type="entry name" value="Acyl_transf_3"/>
    <property type="match status" value="1"/>
</dbReference>
<feature type="transmembrane region" description="Helical" evidence="7">
    <location>
        <begin position="115"/>
        <end position="137"/>
    </location>
</feature>
<dbReference type="PANTHER" id="PTHR40074:SF2">
    <property type="entry name" value="O-ACETYLTRANSFERASE WECH"/>
    <property type="match status" value="1"/>
</dbReference>
<dbReference type="GO" id="GO:0005886">
    <property type="term" value="C:plasma membrane"/>
    <property type="evidence" value="ECO:0007669"/>
    <property type="project" value="UniProtKB-SubCell"/>
</dbReference>
<comment type="similarity">
    <text evidence="2">Belongs to the acyltransferase 3 family.</text>
</comment>
<feature type="domain" description="Acyltransferase 3" evidence="8">
    <location>
        <begin position="6"/>
        <end position="345"/>
    </location>
</feature>
<evidence type="ECO:0000313" key="10">
    <source>
        <dbReference type="Proteomes" id="UP000094067"/>
    </source>
</evidence>
<evidence type="ECO:0000256" key="2">
    <source>
        <dbReference type="ARBA" id="ARBA00007400"/>
    </source>
</evidence>
<dbReference type="EMBL" id="MCGH01000001">
    <property type="protein sequence ID" value="ODM08757.1"/>
    <property type="molecule type" value="Genomic_DNA"/>
</dbReference>
<accession>A0A1E3AJ93</accession>
<dbReference type="Proteomes" id="UP000094067">
    <property type="component" value="Unassembled WGS sequence"/>
</dbReference>
<dbReference type="RefSeq" id="WP_069151060.1">
    <property type="nucleotide sequence ID" value="NZ_MCGH01000001.1"/>
</dbReference>
<feature type="transmembrane region" description="Helical" evidence="7">
    <location>
        <begin position="7"/>
        <end position="28"/>
    </location>
</feature>
<keyword evidence="5 7" id="KW-1133">Transmembrane helix</keyword>
<feature type="transmembrane region" description="Helical" evidence="7">
    <location>
        <begin position="34"/>
        <end position="57"/>
    </location>
</feature>
<evidence type="ECO:0000256" key="3">
    <source>
        <dbReference type="ARBA" id="ARBA00022475"/>
    </source>
</evidence>
<feature type="transmembrane region" description="Helical" evidence="7">
    <location>
        <begin position="149"/>
        <end position="170"/>
    </location>
</feature>
<evidence type="ECO:0000256" key="6">
    <source>
        <dbReference type="ARBA" id="ARBA00023136"/>
    </source>
</evidence>
<feature type="transmembrane region" description="Helical" evidence="7">
    <location>
        <begin position="301"/>
        <end position="322"/>
    </location>
</feature>
<feature type="transmembrane region" description="Helical" evidence="7">
    <location>
        <begin position="190"/>
        <end position="213"/>
    </location>
</feature>
<evidence type="ECO:0000259" key="8">
    <source>
        <dbReference type="Pfam" id="PF01757"/>
    </source>
</evidence>
<feature type="transmembrane region" description="Helical" evidence="7">
    <location>
        <begin position="328"/>
        <end position="345"/>
    </location>
</feature>
<comment type="caution">
    <text evidence="9">The sequence shown here is derived from an EMBL/GenBank/DDBJ whole genome shotgun (WGS) entry which is preliminary data.</text>
</comment>
<name>A0A1E3AJ93_9FIRM</name>
<keyword evidence="6 7" id="KW-0472">Membrane</keyword>
<feature type="transmembrane region" description="Helical" evidence="7">
    <location>
        <begin position="69"/>
        <end position="95"/>
    </location>
</feature>
<evidence type="ECO:0000313" key="9">
    <source>
        <dbReference type="EMBL" id="ODM08757.1"/>
    </source>
</evidence>
<evidence type="ECO:0000256" key="4">
    <source>
        <dbReference type="ARBA" id="ARBA00022692"/>
    </source>
</evidence>